<keyword evidence="1" id="KW-0812">Transmembrane</keyword>
<feature type="transmembrane region" description="Helical" evidence="1">
    <location>
        <begin position="56"/>
        <end position="73"/>
    </location>
</feature>
<dbReference type="PANTHER" id="PTHR22911:SF79">
    <property type="entry name" value="MOBA-LIKE NTP TRANSFERASE DOMAIN-CONTAINING PROTEIN"/>
    <property type="match status" value="1"/>
</dbReference>
<feature type="transmembrane region" description="Helical" evidence="1">
    <location>
        <begin position="169"/>
        <end position="187"/>
    </location>
</feature>
<keyword evidence="1" id="KW-0472">Membrane</keyword>
<organism evidence="3 4">
    <name type="scientific">Thermosphaera aggregans (strain DSM 11486 / M11TL)</name>
    <dbReference type="NCBI Taxonomy" id="633148"/>
    <lineage>
        <taxon>Archaea</taxon>
        <taxon>Thermoproteota</taxon>
        <taxon>Thermoprotei</taxon>
        <taxon>Desulfurococcales</taxon>
        <taxon>Desulfurococcaceae</taxon>
        <taxon>Thermosphaera</taxon>
    </lineage>
</organism>
<dbReference type="OrthoDB" id="42541at2157"/>
<evidence type="ECO:0000313" key="3">
    <source>
        <dbReference type="EMBL" id="ADG91402.1"/>
    </source>
</evidence>
<feature type="domain" description="EamA" evidence="2">
    <location>
        <begin position="135"/>
        <end position="268"/>
    </location>
</feature>
<name>D5U2Q2_THEAM</name>
<dbReference type="AlphaFoldDB" id="D5U2Q2"/>
<proteinExistence type="predicted"/>
<dbReference type="PANTHER" id="PTHR22911">
    <property type="entry name" value="ACYL-MALONYL CONDENSING ENZYME-RELATED"/>
    <property type="match status" value="1"/>
</dbReference>
<dbReference type="HOGENOM" id="CLU_1064041_0_0_2"/>
<feature type="transmembrane region" description="Helical" evidence="1">
    <location>
        <begin position="7"/>
        <end position="26"/>
    </location>
</feature>
<accession>D5U2Q2</accession>
<dbReference type="EMBL" id="CP001939">
    <property type="protein sequence ID" value="ADG91402.1"/>
    <property type="molecule type" value="Genomic_DNA"/>
</dbReference>
<feature type="transmembrane region" description="Helical" evidence="1">
    <location>
        <begin position="193"/>
        <end position="216"/>
    </location>
</feature>
<dbReference type="InterPro" id="IPR000620">
    <property type="entry name" value="EamA_dom"/>
</dbReference>
<feature type="transmembrane region" description="Helical" evidence="1">
    <location>
        <begin position="228"/>
        <end position="247"/>
    </location>
</feature>
<dbReference type="SUPFAM" id="SSF103481">
    <property type="entry name" value="Multidrug resistance efflux transporter EmrE"/>
    <property type="match status" value="2"/>
</dbReference>
<feature type="transmembrane region" description="Helical" evidence="1">
    <location>
        <begin position="136"/>
        <end position="157"/>
    </location>
</feature>
<reference evidence="4" key="2">
    <citation type="journal article" date="2010" name="Stand. Genomic Sci.">
        <title>Complete genome sequence of Thermosphaera aggregans type strain (M11TLT).</title>
        <authorList>
            <person name="Spring S."/>
            <person name="Rachel R."/>
            <person name="Lapidus A."/>
            <person name="Davenport K."/>
            <person name="Tice H."/>
            <person name="Copeland A."/>
            <person name="Cheng J.-F."/>
            <person name="Lucas S."/>
            <person name="Chen F."/>
            <person name="Nolan M."/>
            <person name="Bruce D."/>
            <person name="Goodwin L."/>
            <person name="Pitluck S."/>
            <person name="Ivanova N."/>
            <person name="Mavromatis K."/>
            <person name="Ovchinnikova G."/>
            <person name="Pati A."/>
            <person name="Chen A."/>
            <person name="Palaniappan K."/>
            <person name="Land M."/>
            <person name="Hauser L."/>
            <person name="Chang Y.-J."/>
            <person name="Jeffries C.C."/>
            <person name="Brettin T."/>
            <person name="Detter J.C."/>
            <person name="Tapia R."/>
            <person name="Han C."/>
            <person name="Heimerl T."/>
            <person name="Weikl F."/>
            <person name="Brambilla E."/>
            <person name="Goker M."/>
            <person name="Bristow J."/>
            <person name="Eisen J.A."/>
            <person name="Markowitz V."/>
            <person name="Hugenholtz P."/>
            <person name="Kyrpides N.C."/>
            <person name="Klenk H.-P."/>
        </authorList>
    </citation>
    <scope>NUCLEOTIDE SEQUENCE [LARGE SCALE GENOMIC DNA]</scope>
    <source>
        <strain evidence="4">DSM 11486 / M11TL</strain>
    </source>
</reference>
<evidence type="ECO:0000256" key="1">
    <source>
        <dbReference type="SAM" id="Phobius"/>
    </source>
</evidence>
<feature type="transmembrane region" description="Helical" evidence="1">
    <location>
        <begin position="79"/>
        <end position="100"/>
    </location>
</feature>
<dbReference type="RefSeq" id="WP_013129995.1">
    <property type="nucleotide sequence ID" value="NC_014160.1"/>
</dbReference>
<evidence type="ECO:0000259" key="2">
    <source>
        <dbReference type="Pfam" id="PF00892"/>
    </source>
</evidence>
<dbReference type="STRING" id="633148.Tagg_1133"/>
<feature type="transmembrane region" description="Helical" evidence="1">
    <location>
        <begin position="253"/>
        <end position="272"/>
    </location>
</feature>
<dbReference type="GO" id="GO:0016020">
    <property type="term" value="C:membrane"/>
    <property type="evidence" value="ECO:0007669"/>
    <property type="project" value="InterPro"/>
</dbReference>
<feature type="transmembrane region" description="Helical" evidence="1">
    <location>
        <begin position="107"/>
        <end position="124"/>
    </location>
</feature>
<dbReference type="InterPro" id="IPR037185">
    <property type="entry name" value="EmrE-like"/>
</dbReference>
<reference key="3">
    <citation type="submission" date="2010-02" db="EMBL/GenBank/DDBJ databases">
        <title>Complete genome sequence of Thermosphaera aggregans type strain (M11TL).</title>
        <authorList>
            <consortium name="US DOE Joint Genome Institute (JGI-PGF)"/>
            <person name="Spring S."/>
            <person name="Lapidus A."/>
            <person name="Munk C."/>
            <person name="Schroeder M."/>
            <person name="Glavina Del Rio T."/>
            <person name="Tice H."/>
            <person name="Copeland A."/>
            <person name="Cheng J.-F."/>
            <person name="Lucas S."/>
            <person name="Chen F."/>
            <person name="Nolan M."/>
            <person name="Bruce D."/>
            <person name="Goodwin L."/>
            <person name="Pitluck S."/>
            <person name="Ivanova N."/>
            <person name="Mavromatis K."/>
            <person name="Ovchinnikova G."/>
            <person name="Pati A."/>
            <person name="Chen A."/>
            <person name="Palaniappan K."/>
            <person name="Land M."/>
            <person name="Hauser L."/>
            <person name="Chang Y.-J."/>
            <person name="Jeffries C.C."/>
            <person name="Brettin T."/>
            <person name="Detter J.C."/>
            <person name="Tapia R."/>
            <person name="Han C."/>
            <person name="Chain P."/>
            <person name="Heimerl T."/>
            <person name="Weik F."/>
            <person name="Goker M."/>
            <person name="Rachel R."/>
            <person name="Bristow J."/>
            <person name="Eisen J.A."/>
            <person name="Markowitz V."/>
            <person name="Hugenholtz P."/>
            <person name="Kyrpides N.C."/>
            <person name="Klenk H.-P."/>
        </authorList>
    </citation>
    <scope>NUCLEOTIDE SEQUENCE</scope>
    <source>
        <strain>DSM 11486</strain>
    </source>
</reference>
<dbReference type="eggNOG" id="arCOG00271">
    <property type="taxonomic scope" value="Archaea"/>
</dbReference>
<keyword evidence="4" id="KW-1185">Reference proteome</keyword>
<dbReference type="Pfam" id="PF00892">
    <property type="entry name" value="EamA"/>
    <property type="match status" value="1"/>
</dbReference>
<dbReference type="GeneID" id="9166166"/>
<evidence type="ECO:0000313" key="4">
    <source>
        <dbReference type="Proteomes" id="UP000002376"/>
    </source>
</evidence>
<sequence>MELLKHKLYILTAAVLWSTIGLATVLGGDPGLVALVRAFGAGAVALIFFRSKSFSSMLAGFFLGILFTLYSLSATVLGVGVTAFLLYTAPLWATIASITYGEKPGRVEGLSLVLIGVALILMGLETGRGPNGLAGFAMGLATGISYGFYISVARYYSRRNSSLNVSLGALPYAAVITTFFAAFFLHHRGSVNINYSSVVAGLYLAIFCTVLPYFLLSKGLEEVKASTASLIGSLEPVLAAVWGAIFLQQIPTVTLALAYMLILCASILQIILTNR</sequence>
<feature type="transmembrane region" description="Helical" evidence="1">
    <location>
        <begin position="32"/>
        <end position="49"/>
    </location>
</feature>
<reference evidence="3 4" key="1">
    <citation type="journal article" date="2010" name="Stand. Genomic Sci.">
        <title>Complete genome sequence of Thermosphaera aggregans type strain (M11TL).</title>
        <authorList>
            <person name="Spring S."/>
            <person name="Rachel R."/>
            <person name="Lapidus A."/>
            <person name="Davenport K."/>
            <person name="Tice H."/>
            <person name="Copeland A."/>
            <person name="Cheng J.F."/>
            <person name="Lucas S."/>
            <person name="Chen F."/>
            <person name="Nolan M."/>
            <person name="Bruce D."/>
            <person name="Goodwin L."/>
            <person name="Pitluck S."/>
            <person name="Ivanova N."/>
            <person name="Mavromatis K."/>
            <person name="Ovchinnikova G."/>
            <person name="Pati A."/>
            <person name="Chen A."/>
            <person name="Palaniappan K."/>
            <person name="Land M."/>
            <person name="Hauser L."/>
            <person name="Chang Y.J."/>
            <person name="Jeffries C.C."/>
            <person name="Brettin T."/>
            <person name="Detter J.C."/>
            <person name="Tapia R."/>
            <person name="Han C."/>
            <person name="Heimerl T."/>
            <person name="Weikl F."/>
            <person name="Brambilla E."/>
            <person name="Goker M."/>
            <person name="Bristow J."/>
            <person name="Eisen J.A."/>
            <person name="Markowitz V."/>
            <person name="Hugenholtz P."/>
            <person name="Kyrpides N.C."/>
            <person name="Klenk H.P."/>
        </authorList>
    </citation>
    <scope>NUCLEOTIDE SEQUENCE [LARGE SCALE GENOMIC DNA]</scope>
    <source>
        <strain evidence="4">DSM 11486 / M11TL</strain>
    </source>
</reference>
<keyword evidence="1" id="KW-1133">Transmembrane helix</keyword>
<gene>
    <name evidence="3" type="ordered locus">Tagg_1133</name>
</gene>
<dbReference type="KEGG" id="tag:Tagg_1133"/>
<protein>
    <recommendedName>
        <fullName evidence="2">EamA domain-containing protein</fullName>
    </recommendedName>
</protein>
<dbReference type="Proteomes" id="UP000002376">
    <property type="component" value="Chromosome"/>
</dbReference>